<keyword evidence="4 5" id="KW-0472">Membrane</keyword>
<evidence type="ECO:0000256" key="2">
    <source>
        <dbReference type="ARBA" id="ARBA00022692"/>
    </source>
</evidence>
<feature type="domain" description="Lipopolysaccharide assembly protein A" evidence="6">
    <location>
        <begin position="25"/>
        <end position="88"/>
    </location>
</feature>
<dbReference type="Pfam" id="PF06305">
    <property type="entry name" value="LapA_dom"/>
    <property type="match status" value="1"/>
</dbReference>
<dbReference type="EMBL" id="CP024847">
    <property type="protein sequence ID" value="AUR52400.1"/>
    <property type="molecule type" value="Genomic_DNA"/>
</dbReference>
<keyword evidence="1" id="KW-1003">Cell membrane</keyword>
<evidence type="ECO:0000313" key="7">
    <source>
        <dbReference type="EMBL" id="AUR52400.1"/>
    </source>
</evidence>
<feature type="transmembrane region" description="Helical" evidence="5">
    <location>
        <begin position="40"/>
        <end position="62"/>
    </location>
</feature>
<keyword evidence="2 5" id="KW-0812">Transmembrane</keyword>
<evidence type="ECO:0000256" key="5">
    <source>
        <dbReference type="SAM" id="Phobius"/>
    </source>
</evidence>
<dbReference type="GO" id="GO:0005886">
    <property type="term" value="C:plasma membrane"/>
    <property type="evidence" value="ECO:0007669"/>
    <property type="project" value="InterPro"/>
</dbReference>
<dbReference type="KEGG" id="nba:CUN60_08845"/>
<evidence type="ECO:0000256" key="1">
    <source>
        <dbReference type="ARBA" id="ARBA00022475"/>
    </source>
</evidence>
<evidence type="ECO:0000256" key="4">
    <source>
        <dbReference type="ARBA" id="ARBA00023136"/>
    </source>
</evidence>
<sequence length="94" mass="10789">MQILKIIRILFRIAIFVLLLILAINNMQTTEFNFLGIYTLRLPLIVTLGIFTFAGVFIGMILNYSNNLSLKSELKKLRKELSQTQSKQNQPTSN</sequence>
<keyword evidence="8" id="KW-1185">Reference proteome</keyword>
<dbReference type="InterPro" id="IPR010445">
    <property type="entry name" value="LapA_dom"/>
</dbReference>
<evidence type="ECO:0000256" key="3">
    <source>
        <dbReference type="ARBA" id="ARBA00022989"/>
    </source>
</evidence>
<accession>A0A2I7N7I5</accession>
<name>A0A2I7N7I5_9NEIS</name>
<dbReference type="AlphaFoldDB" id="A0A2I7N7I5"/>
<reference evidence="8" key="1">
    <citation type="submission" date="2017-11" db="EMBL/GenBank/DDBJ databases">
        <authorList>
            <person name="Chan K.G."/>
            <person name="Lee L.S."/>
        </authorList>
    </citation>
    <scope>NUCLEOTIDE SEQUENCE [LARGE SCALE GENOMIC DNA]</scope>
    <source>
        <strain evidence="8">DSM 100970</strain>
    </source>
</reference>
<organism evidence="7 8">
    <name type="scientific">Aquella oligotrophica</name>
    <dbReference type="NCBI Taxonomy" id="2067065"/>
    <lineage>
        <taxon>Bacteria</taxon>
        <taxon>Pseudomonadati</taxon>
        <taxon>Pseudomonadota</taxon>
        <taxon>Betaproteobacteria</taxon>
        <taxon>Neisseriales</taxon>
        <taxon>Neisseriaceae</taxon>
        <taxon>Aquella</taxon>
    </lineage>
</organism>
<keyword evidence="3 5" id="KW-1133">Transmembrane helix</keyword>
<evidence type="ECO:0000313" key="8">
    <source>
        <dbReference type="Proteomes" id="UP000236655"/>
    </source>
</evidence>
<evidence type="ECO:0000259" key="6">
    <source>
        <dbReference type="Pfam" id="PF06305"/>
    </source>
</evidence>
<protein>
    <recommendedName>
        <fullName evidence="6">Lipopolysaccharide assembly protein A domain-containing protein</fullName>
    </recommendedName>
</protein>
<proteinExistence type="predicted"/>
<dbReference type="Proteomes" id="UP000236655">
    <property type="component" value="Chromosome"/>
</dbReference>
<gene>
    <name evidence="7" type="ORF">CUN60_08845</name>
</gene>
<feature type="transmembrane region" description="Helical" evidence="5">
    <location>
        <begin position="9"/>
        <end position="28"/>
    </location>
</feature>